<dbReference type="Proteomes" id="UP000192257">
    <property type="component" value="Unassembled WGS sequence"/>
</dbReference>
<organism evidence="2 3">
    <name type="scientific">Trypanosoma theileri</name>
    <dbReference type="NCBI Taxonomy" id="67003"/>
    <lineage>
        <taxon>Eukaryota</taxon>
        <taxon>Discoba</taxon>
        <taxon>Euglenozoa</taxon>
        <taxon>Kinetoplastea</taxon>
        <taxon>Metakinetoplastina</taxon>
        <taxon>Trypanosomatida</taxon>
        <taxon>Trypanosomatidae</taxon>
        <taxon>Trypanosoma</taxon>
    </lineage>
</organism>
<dbReference type="VEuPathDB" id="TriTrypDB:TM35_000191090"/>
<protein>
    <submittedName>
        <fullName evidence="2">Uncharacterized protein</fullName>
    </submittedName>
</protein>
<keyword evidence="1" id="KW-0175">Coiled coil</keyword>
<proteinExistence type="predicted"/>
<dbReference type="AlphaFoldDB" id="A0A1X0NT26"/>
<name>A0A1X0NT26_9TRYP</name>
<keyword evidence="3" id="KW-1185">Reference proteome</keyword>
<evidence type="ECO:0000313" key="3">
    <source>
        <dbReference type="Proteomes" id="UP000192257"/>
    </source>
</evidence>
<gene>
    <name evidence="2" type="ORF">TM35_000191090</name>
</gene>
<comment type="caution">
    <text evidence="2">The sequence shown here is derived from an EMBL/GenBank/DDBJ whole genome shotgun (WGS) entry which is preliminary data.</text>
</comment>
<dbReference type="EMBL" id="NBCO01000019">
    <property type="protein sequence ID" value="ORC87865.1"/>
    <property type="molecule type" value="Genomic_DNA"/>
</dbReference>
<sequence>MEGSQVKELIQTWRGLSSALKEKNAELEKTRAALHEMEAEHAKTVRDWDLEKANIQNTISLVWTQVSSKKEELARIEEETLELQRKVDERRLRNEEHWRVLNKRKQVVKSQLQEMEEKDKDARERLREFRELREESKQQLLSTIQKLEGIAQQEQMDHQQKTRQLRSRIADMVAATESEKKSWALEVAMREWKQKSDARKWLSEEAAAAEKEQGTWAEIVREANNLSCEDHLKELDVLRALISC</sequence>
<dbReference type="RefSeq" id="XP_028881931.1">
    <property type="nucleotide sequence ID" value="XM_029026607.1"/>
</dbReference>
<feature type="coiled-coil region" evidence="1">
    <location>
        <begin position="17"/>
        <end position="139"/>
    </location>
</feature>
<dbReference type="GeneID" id="39986387"/>
<evidence type="ECO:0000313" key="2">
    <source>
        <dbReference type="EMBL" id="ORC87865.1"/>
    </source>
</evidence>
<accession>A0A1X0NT26</accession>
<dbReference type="OrthoDB" id="276915at2759"/>
<reference evidence="2 3" key="1">
    <citation type="submission" date="2017-03" db="EMBL/GenBank/DDBJ databases">
        <title>An alternative strategy for trypanosome survival in the mammalian bloodstream revealed through genome and transcriptome analysis of the ubiquitous bovine parasite Trypanosoma (Megatrypanum) theileri.</title>
        <authorList>
            <person name="Kelly S."/>
            <person name="Ivens A."/>
            <person name="Mott A."/>
            <person name="O'Neill E."/>
            <person name="Emms D."/>
            <person name="Macleod O."/>
            <person name="Voorheis P."/>
            <person name="Matthews J."/>
            <person name="Matthews K."/>
            <person name="Carrington M."/>
        </authorList>
    </citation>
    <scope>NUCLEOTIDE SEQUENCE [LARGE SCALE GENOMIC DNA]</scope>
    <source>
        <strain evidence="2">Edinburgh</strain>
    </source>
</reference>
<evidence type="ECO:0000256" key="1">
    <source>
        <dbReference type="SAM" id="Coils"/>
    </source>
</evidence>